<name>A0A176ZBY9_9BRAD</name>
<evidence type="ECO:0000313" key="1">
    <source>
        <dbReference type="EMBL" id="OAF17907.1"/>
    </source>
</evidence>
<evidence type="ECO:0000313" key="2">
    <source>
        <dbReference type="Proteomes" id="UP000077173"/>
    </source>
</evidence>
<accession>A0A176ZBY9</accession>
<proteinExistence type="predicted"/>
<gene>
    <name evidence="1" type="ORF">AXW67_07275</name>
</gene>
<dbReference type="Proteomes" id="UP000077173">
    <property type="component" value="Unassembled WGS sequence"/>
</dbReference>
<sequence length="109" mass="11513">MIAGIIADATHDAIRRGKLVRDMNVAALQQFADPVMMAPDKPIYSAVGALMDSSCTLGAHGSIAAIHKRLLTLWNAIIVDNSPPVEITDGPMPRRSAFTCGCGAATFYA</sequence>
<reference evidence="1 2" key="1">
    <citation type="submission" date="2016-02" db="EMBL/GenBank/DDBJ databases">
        <title>Draft genome sequence of the strain BR 10247T Bradyrhizobium neotropicale isolated from nodules of Centrolobium paraense.</title>
        <authorList>
            <person name="Simoes-Araujo J.L."/>
            <person name="Barauna A.C."/>
            <person name="Silva K."/>
            <person name="Zilli J.E."/>
        </authorList>
    </citation>
    <scope>NUCLEOTIDE SEQUENCE [LARGE SCALE GENOMIC DNA]</scope>
    <source>
        <strain evidence="1 2">BR 10247</strain>
    </source>
</reference>
<protein>
    <submittedName>
        <fullName evidence="1">Uncharacterized protein</fullName>
    </submittedName>
</protein>
<dbReference type="EMBL" id="LSEF01000040">
    <property type="protein sequence ID" value="OAF17907.1"/>
    <property type="molecule type" value="Genomic_DNA"/>
</dbReference>
<organism evidence="1 2">
    <name type="scientific">Bradyrhizobium neotropicale</name>
    <dbReference type="NCBI Taxonomy" id="1497615"/>
    <lineage>
        <taxon>Bacteria</taxon>
        <taxon>Pseudomonadati</taxon>
        <taxon>Pseudomonadota</taxon>
        <taxon>Alphaproteobacteria</taxon>
        <taxon>Hyphomicrobiales</taxon>
        <taxon>Nitrobacteraceae</taxon>
        <taxon>Bradyrhizobium</taxon>
    </lineage>
</organism>
<dbReference type="AlphaFoldDB" id="A0A176ZBY9"/>
<keyword evidence="2" id="KW-1185">Reference proteome</keyword>
<comment type="caution">
    <text evidence="1">The sequence shown here is derived from an EMBL/GenBank/DDBJ whole genome shotgun (WGS) entry which is preliminary data.</text>
</comment>